<dbReference type="Proteomes" id="UP000812440">
    <property type="component" value="Chromosome 3"/>
</dbReference>
<reference evidence="1" key="1">
    <citation type="thesis" date="2020" institute="ProQuest LLC" country="789 East Eisenhower Parkway, Ann Arbor, MI, USA">
        <title>Comparative Genomics and Chromosome Evolution.</title>
        <authorList>
            <person name="Mudd A.B."/>
        </authorList>
    </citation>
    <scope>NUCLEOTIDE SEQUENCE</scope>
    <source>
        <strain evidence="1">Female2</strain>
        <tissue evidence="1">Blood</tissue>
    </source>
</reference>
<accession>A0A8T2J9C6</accession>
<name>A0A8T2J9C6_9PIPI</name>
<comment type="caution">
    <text evidence="1">The sequence shown here is derived from an EMBL/GenBank/DDBJ whole genome shotgun (WGS) entry which is preliminary data.</text>
</comment>
<protein>
    <submittedName>
        <fullName evidence="1">Uncharacterized protein</fullName>
    </submittedName>
</protein>
<evidence type="ECO:0000313" key="1">
    <source>
        <dbReference type="EMBL" id="KAG8440952.1"/>
    </source>
</evidence>
<gene>
    <name evidence="1" type="ORF">GDO86_006623</name>
</gene>
<dbReference type="AlphaFoldDB" id="A0A8T2J9C6"/>
<keyword evidence="2" id="KW-1185">Reference proteome</keyword>
<sequence length="70" mass="7712">MTPQIRQQFCSTYTLQIQNETTIPKAQGSSLGCLLTALLSEYLDIEPATGQKCVPANNGLFMTAISHLYF</sequence>
<evidence type="ECO:0000313" key="2">
    <source>
        <dbReference type="Proteomes" id="UP000812440"/>
    </source>
</evidence>
<organism evidence="1 2">
    <name type="scientific">Hymenochirus boettgeri</name>
    <name type="common">Congo dwarf clawed frog</name>
    <dbReference type="NCBI Taxonomy" id="247094"/>
    <lineage>
        <taxon>Eukaryota</taxon>
        <taxon>Metazoa</taxon>
        <taxon>Chordata</taxon>
        <taxon>Craniata</taxon>
        <taxon>Vertebrata</taxon>
        <taxon>Euteleostomi</taxon>
        <taxon>Amphibia</taxon>
        <taxon>Batrachia</taxon>
        <taxon>Anura</taxon>
        <taxon>Pipoidea</taxon>
        <taxon>Pipidae</taxon>
        <taxon>Pipinae</taxon>
        <taxon>Hymenochirus</taxon>
    </lineage>
</organism>
<dbReference type="EMBL" id="JAACNH010000006">
    <property type="protein sequence ID" value="KAG8440952.1"/>
    <property type="molecule type" value="Genomic_DNA"/>
</dbReference>
<proteinExistence type="predicted"/>